<evidence type="ECO:0000256" key="1">
    <source>
        <dbReference type="ARBA" id="ARBA00022658"/>
    </source>
</evidence>
<dbReference type="Gene3D" id="3.30.710.10">
    <property type="entry name" value="Potassium Channel Kv1.1, Chain A"/>
    <property type="match status" value="1"/>
</dbReference>
<dbReference type="OrthoDB" id="16281at2759"/>
<dbReference type="VEuPathDB" id="TriTrypDB:LpyrH10_21_0100"/>
<feature type="repeat" description="RCC1" evidence="3">
    <location>
        <begin position="218"/>
        <end position="270"/>
    </location>
</feature>
<feature type="repeat" description="RCC1" evidence="3">
    <location>
        <begin position="271"/>
        <end position="362"/>
    </location>
</feature>
<keyword evidence="2" id="KW-0677">Repeat</keyword>
<keyword evidence="1" id="KW-0344">Guanine-nucleotide releasing factor</keyword>
<feature type="repeat" description="RCC1" evidence="3">
    <location>
        <begin position="507"/>
        <end position="559"/>
    </location>
</feature>
<evidence type="ECO:0000259" key="5">
    <source>
        <dbReference type="Pfam" id="PF25390"/>
    </source>
</evidence>
<sequence length="888" mass="91140">MTLMSGGGGGGDARSLAVDDEDSRGEERREAGEERGVAAAAGTDALGNGSAAAVLAEGAGPTDGDGDHSNRSPAPLVLLAPRRSFIDFQGHSPPQQHQQQQPQSHAQAPSAAAAVSAVRDAIGGATTAAVVVEGEEGDGEAVNPQQAISAVPLDTDRYNAVLLDLDADYFLPVLNYLRHGAVMIPQYLNVDGVLAMAEYLNVAGLVRLLRGPPVPRRVLLFSWGSGSNGELGTHAKRDEATPTMAQVTPFGVRVREIALGANYSCALTDTGNIYTFGNGEWGQLGLGGALTGGRGGGSGTASAVVGGGLNGSNSSNVNGGQDGNGVEVPVELLIPRRIPLFEQIPAVHVAAGYAFAMAVVEGHHVFFWGNNNHGQSGRGRSFFDPHTKKVDTPVLVETLEGRRIIQLSCGSFFALALSEDGALYSWGLVDCVGLGTPEEVERRYHAVLGESLSNERRSVVLTPQLVTVKGRRRAAAGASSSGSSAASERVVRIRAGQWHSGAINEHGELFTWGVGYQGRLGHGSKTPAYVPTLVQGALEGQHVVDVACGSFHTVALTSKGDVFCWGDNASGQCGTTANSPDAFTAPYRVVGLEYVAGGVARSIACGRQHTVVVMEGPQPWCVLPCCQVDACGRPAHSHAQVYCFGEVTRTGNGMAGTAVVGGTTTAAVAGSSGNGPARGSAGGSHGMPLTALSGSALPGSPNYLPFTVGGAATAFLPTPSMAGGRPTLAGTAGHHHPHYQLVTGLQHVDVRAVVSGLHHTFAYVEELMLDDDGRSGDGGWEGGRACVRPPGSSYRSGGGSAAATAHGYKPSYVFPQRPSSAMRPPSSAAAGAIASFYLRGTSSGPMPFYPPDWGLGAEGASSVPPLPPVADASATAASATTRRFYAPS</sequence>
<feature type="region of interest" description="Disordered" evidence="4">
    <location>
        <begin position="857"/>
        <end position="888"/>
    </location>
</feature>
<accession>A0A0N0DSL2</accession>
<dbReference type="PANTHER" id="PTHR45982:SF1">
    <property type="entry name" value="REGULATOR OF CHROMOSOME CONDENSATION"/>
    <property type="match status" value="1"/>
</dbReference>
<dbReference type="SUPFAM" id="SSF54695">
    <property type="entry name" value="POZ domain"/>
    <property type="match status" value="1"/>
</dbReference>
<feature type="repeat" description="RCC1" evidence="3">
    <location>
        <begin position="363"/>
        <end position="420"/>
    </location>
</feature>
<dbReference type="Proteomes" id="UP000037923">
    <property type="component" value="Unassembled WGS sequence"/>
</dbReference>
<feature type="domain" description="RCC1-like" evidence="5">
    <location>
        <begin position="220"/>
        <end position="616"/>
    </location>
</feature>
<feature type="compositionally biased region" description="Gly residues" evidence="4">
    <location>
        <begin position="1"/>
        <end position="12"/>
    </location>
</feature>
<dbReference type="GeneID" id="26908159"/>
<keyword evidence="7" id="KW-1185">Reference proteome</keyword>
<feature type="compositionally biased region" description="Basic and acidic residues" evidence="4">
    <location>
        <begin position="25"/>
        <end position="36"/>
    </location>
</feature>
<dbReference type="InterPro" id="IPR009091">
    <property type="entry name" value="RCC1/BLIP-II"/>
</dbReference>
<dbReference type="InterPro" id="IPR058923">
    <property type="entry name" value="RCC1-like_dom"/>
</dbReference>
<feature type="region of interest" description="Disordered" evidence="4">
    <location>
        <begin position="1"/>
        <end position="74"/>
    </location>
</feature>
<comment type="caution">
    <text evidence="6">The sequence shown here is derived from an EMBL/GenBank/DDBJ whole genome shotgun (WGS) entry which is preliminary data.</text>
</comment>
<evidence type="ECO:0000313" key="6">
    <source>
        <dbReference type="EMBL" id="KPA76098.1"/>
    </source>
</evidence>
<dbReference type="Gene3D" id="2.130.10.30">
    <property type="entry name" value="Regulator of chromosome condensation 1/beta-lactamase-inhibitor protein II"/>
    <property type="match status" value="2"/>
</dbReference>
<dbReference type="Pfam" id="PF25390">
    <property type="entry name" value="WD40_RLD"/>
    <property type="match status" value="1"/>
</dbReference>
<dbReference type="AlphaFoldDB" id="A0A0N0DSL2"/>
<evidence type="ECO:0000256" key="4">
    <source>
        <dbReference type="SAM" id="MobiDB-lite"/>
    </source>
</evidence>
<evidence type="ECO:0000313" key="7">
    <source>
        <dbReference type="Proteomes" id="UP000037923"/>
    </source>
</evidence>
<dbReference type="InterPro" id="IPR011333">
    <property type="entry name" value="SKP1/BTB/POZ_sf"/>
</dbReference>
<dbReference type="EMBL" id="LGTL01000021">
    <property type="protein sequence ID" value="KPA76098.1"/>
    <property type="molecule type" value="Genomic_DNA"/>
</dbReference>
<feature type="compositionally biased region" description="Low complexity" evidence="4">
    <location>
        <begin position="91"/>
        <end position="110"/>
    </location>
</feature>
<name>A0A0N0DSL2_LEPPY</name>
<proteinExistence type="predicted"/>
<feature type="repeat" description="RCC1" evidence="3">
    <location>
        <begin position="560"/>
        <end position="616"/>
    </location>
</feature>
<dbReference type="PRINTS" id="PR00633">
    <property type="entry name" value="RCCNDNSATION"/>
</dbReference>
<protein>
    <recommendedName>
        <fullName evidence="5">RCC1-like domain-containing protein</fullName>
    </recommendedName>
</protein>
<dbReference type="PROSITE" id="PS50012">
    <property type="entry name" value="RCC1_3"/>
    <property type="match status" value="6"/>
</dbReference>
<dbReference type="InterPro" id="IPR051553">
    <property type="entry name" value="Ran_GTPase-activating"/>
</dbReference>
<reference evidence="6 7" key="1">
    <citation type="submission" date="2015-07" db="EMBL/GenBank/DDBJ databases">
        <title>High-quality genome of monoxenous trypanosomatid Leptomonas pyrrhocoris.</title>
        <authorList>
            <person name="Flegontov P."/>
            <person name="Butenko A."/>
            <person name="Firsov S."/>
            <person name="Vlcek C."/>
            <person name="Logacheva M.D."/>
            <person name="Field M."/>
            <person name="Filatov D."/>
            <person name="Flegontova O."/>
            <person name="Gerasimov E."/>
            <person name="Jackson A.P."/>
            <person name="Kelly S."/>
            <person name="Opperdoes F."/>
            <person name="O'Reilly A."/>
            <person name="Votypka J."/>
            <person name="Yurchenko V."/>
            <person name="Lukes J."/>
        </authorList>
    </citation>
    <scope>NUCLEOTIDE SEQUENCE [LARGE SCALE GENOMIC DNA]</scope>
    <source>
        <strain evidence="6">H10</strain>
    </source>
</reference>
<feature type="region of interest" description="Disordered" evidence="4">
    <location>
        <begin position="87"/>
        <end position="110"/>
    </location>
</feature>
<dbReference type="RefSeq" id="XP_015654537.1">
    <property type="nucleotide sequence ID" value="XM_015806666.1"/>
</dbReference>
<dbReference type="PROSITE" id="PS00626">
    <property type="entry name" value="RCC1_2"/>
    <property type="match status" value="1"/>
</dbReference>
<evidence type="ECO:0000256" key="3">
    <source>
        <dbReference type="PROSITE-ProRule" id="PRU00235"/>
    </source>
</evidence>
<dbReference type="InterPro" id="IPR000408">
    <property type="entry name" value="Reg_chr_condens"/>
</dbReference>
<organism evidence="6 7">
    <name type="scientific">Leptomonas pyrrhocoris</name>
    <name type="common">Firebug parasite</name>
    <dbReference type="NCBI Taxonomy" id="157538"/>
    <lineage>
        <taxon>Eukaryota</taxon>
        <taxon>Discoba</taxon>
        <taxon>Euglenozoa</taxon>
        <taxon>Kinetoplastea</taxon>
        <taxon>Metakinetoplastina</taxon>
        <taxon>Trypanosomatida</taxon>
        <taxon>Trypanosomatidae</taxon>
        <taxon>Leishmaniinae</taxon>
        <taxon>Leptomonas</taxon>
    </lineage>
</organism>
<evidence type="ECO:0000256" key="2">
    <source>
        <dbReference type="ARBA" id="ARBA00022737"/>
    </source>
</evidence>
<gene>
    <name evidence="6" type="ORF">ABB37_07874</name>
</gene>
<dbReference type="SUPFAM" id="SSF50985">
    <property type="entry name" value="RCC1/BLIP-II"/>
    <property type="match status" value="2"/>
</dbReference>
<feature type="repeat" description="RCC1" evidence="3">
    <location>
        <begin position="421"/>
        <end position="506"/>
    </location>
</feature>
<feature type="compositionally biased region" description="Low complexity" evidence="4">
    <location>
        <begin position="870"/>
        <end position="881"/>
    </location>
</feature>
<dbReference type="PANTHER" id="PTHR45982">
    <property type="entry name" value="REGULATOR OF CHROMOSOME CONDENSATION"/>
    <property type="match status" value="1"/>
</dbReference>